<dbReference type="NCBIfam" id="TIGR00924">
    <property type="entry name" value="yjdL_sub1_fam"/>
    <property type="match status" value="1"/>
</dbReference>
<evidence type="ECO:0000256" key="4">
    <source>
        <dbReference type="ARBA" id="ARBA00022856"/>
    </source>
</evidence>
<dbReference type="InterPro" id="IPR018456">
    <property type="entry name" value="PTR2_symporter_CS"/>
</dbReference>
<feature type="transmembrane region" description="Helical" evidence="7">
    <location>
        <begin position="367"/>
        <end position="388"/>
    </location>
</feature>
<dbReference type="InterPro" id="IPR005279">
    <property type="entry name" value="Dipep/tripep_permease"/>
</dbReference>
<evidence type="ECO:0000256" key="6">
    <source>
        <dbReference type="ARBA" id="ARBA00023136"/>
    </source>
</evidence>
<keyword evidence="3 7" id="KW-0812">Transmembrane</keyword>
<dbReference type="Proteomes" id="UP000599009">
    <property type="component" value="Unassembled WGS sequence"/>
</dbReference>
<comment type="caution">
    <text evidence="8">The sequence shown here is derived from an EMBL/GenBank/DDBJ whole genome shotgun (WGS) entry which is preliminary data.</text>
</comment>
<organism evidence="8 9">
    <name type="scientific">Luteimonas terricola</name>
    <dbReference type="NCBI Taxonomy" id="645597"/>
    <lineage>
        <taxon>Bacteria</taxon>
        <taxon>Pseudomonadati</taxon>
        <taxon>Pseudomonadota</taxon>
        <taxon>Gammaproteobacteria</taxon>
        <taxon>Lysobacterales</taxon>
        <taxon>Lysobacteraceae</taxon>
        <taxon>Luteimonas</taxon>
    </lineage>
</organism>
<evidence type="ECO:0000256" key="7">
    <source>
        <dbReference type="SAM" id="Phobius"/>
    </source>
</evidence>
<feature type="transmembrane region" description="Helical" evidence="7">
    <location>
        <begin position="400"/>
        <end position="422"/>
    </location>
</feature>
<reference evidence="9" key="1">
    <citation type="journal article" date="2019" name="Int. J. Syst. Evol. Microbiol.">
        <title>The Global Catalogue of Microorganisms (GCM) 10K type strain sequencing project: providing services to taxonomists for standard genome sequencing and annotation.</title>
        <authorList>
            <consortium name="The Broad Institute Genomics Platform"/>
            <consortium name="The Broad Institute Genome Sequencing Center for Infectious Disease"/>
            <person name="Wu L."/>
            <person name="Ma J."/>
        </authorList>
    </citation>
    <scope>NUCLEOTIDE SEQUENCE [LARGE SCALE GENOMIC DNA]</scope>
    <source>
        <strain evidence="9">CGMCC 1.8985</strain>
    </source>
</reference>
<name>A0ABQ2EHE1_9GAMM</name>
<evidence type="ECO:0000256" key="5">
    <source>
        <dbReference type="ARBA" id="ARBA00022989"/>
    </source>
</evidence>
<protein>
    <submittedName>
        <fullName evidence="8">Oligopeptide transporter</fullName>
    </submittedName>
</protein>
<feature type="transmembrane region" description="Helical" evidence="7">
    <location>
        <begin position="183"/>
        <end position="203"/>
    </location>
</feature>
<dbReference type="RefSeq" id="WP_132986347.1">
    <property type="nucleotide sequence ID" value="NZ_BMME01000001.1"/>
</dbReference>
<evidence type="ECO:0000313" key="9">
    <source>
        <dbReference type="Proteomes" id="UP000599009"/>
    </source>
</evidence>
<feature type="transmembrane region" description="Helical" evidence="7">
    <location>
        <begin position="507"/>
        <end position="528"/>
    </location>
</feature>
<evidence type="ECO:0000256" key="3">
    <source>
        <dbReference type="ARBA" id="ARBA00022692"/>
    </source>
</evidence>
<feature type="transmembrane region" description="Helical" evidence="7">
    <location>
        <begin position="270"/>
        <end position="292"/>
    </location>
</feature>
<feature type="transmembrane region" description="Helical" evidence="7">
    <location>
        <begin position="313"/>
        <end position="331"/>
    </location>
</feature>
<comment type="subcellular location">
    <subcellularLocation>
        <location evidence="1">Membrane</location>
        <topology evidence="1">Multi-pass membrane protein</topology>
    </subcellularLocation>
</comment>
<keyword evidence="5 7" id="KW-1133">Transmembrane helix</keyword>
<dbReference type="SUPFAM" id="SSF103473">
    <property type="entry name" value="MFS general substrate transporter"/>
    <property type="match status" value="1"/>
</dbReference>
<feature type="transmembrane region" description="Helical" evidence="7">
    <location>
        <begin position="434"/>
        <end position="456"/>
    </location>
</feature>
<keyword evidence="4" id="KW-0653">Protein transport</keyword>
<gene>
    <name evidence="8" type="primary">ygdR</name>
    <name evidence="8" type="ORF">GCM10011394_16920</name>
</gene>
<proteinExistence type="inferred from homology"/>
<evidence type="ECO:0000256" key="2">
    <source>
        <dbReference type="ARBA" id="ARBA00005982"/>
    </source>
</evidence>
<dbReference type="PANTHER" id="PTHR11654">
    <property type="entry name" value="OLIGOPEPTIDE TRANSPORTER-RELATED"/>
    <property type="match status" value="1"/>
</dbReference>
<dbReference type="Pfam" id="PF00854">
    <property type="entry name" value="PTR2"/>
    <property type="match status" value="1"/>
</dbReference>
<keyword evidence="9" id="KW-1185">Reference proteome</keyword>
<keyword evidence="4" id="KW-0813">Transport</keyword>
<feature type="transmembrane region" description="Helical" evidence="7">
    <location>
        <begin position="157"/>
        <end position="177"/>
    </location>
</feature>
<dbReference type="Gene3D" id="1.20.1250.20">
    <property type="entry name" value="MFS general substrate transporter like domains"/>
    <property type="match status" value="1"/>
</dbReference>
<keyword evidence="4" id="KW-0571">Peptide transport</keyword>
<keyword evidence="6 7" id="KW-0472">Membrane</keyword>
<feature type="transmembrane region" description="Helical" evidence="7">
    <location>
        <begin position="65"/>
        <end position="83"/>
    </location>
</feature>
<dbReference type="EMBL" id="BMME01000001">
    <property type="protein sequence ID" value="GGK08191.1"/>
    <property type="molecule type" value="Genomic_DNA"/>
</dbReference>
<sequence>MSTAPVAPDAGRMPRQIAYIIGNEACERFSFYGMRNILIPFLISSMLLAYLPAGPEREGAAKDIFHSFVIGVYFFPLLGGWLSDRYFGKYNTVLWFSLIYCAGHACLALFEDSRNGFYTGLFLIALGSGGIKPLVVSFCGDQFDQTNKSKAKVVFDAFYWIINFGSFFASLLAPLLLRSYGPAVAFGVPGVLMFIATVVFWLGRKQYVNVPPSGRDPDSFLNVVRTALRGSAGQGGSGTLIARTGIALAVLMLALWALDATGVPLPWPDSFGFVITACLALGVVIACVGWGASLQLERARGLHPDAAVDGVRAVLRILIVFALVTPFWSLFDQKASTWIIQGNAMLIPHEAWWWPSWLVKEAAQMQALNPLLVMLLIPFNNLVLYPLLRRMGFTVTALRRMGWGIVFSGVAWIAAGVLQLWLDGGAEVSLAWQSLPYLLLTFGEVLVSATALEFAYSQAPHAMKGVIMAFWYLTSTFGSLWVLLTNAGVRNDAVTSAIASTGLSENAFLMFFFALFAFVAALAFAAYARRYPMQDNYRVSGGVAA</sequence>
<comment type="similarity">
    <text evidence="2">Belongs to the major facilitator superfamily. Proton-dependent oligopeptide transporter (POT/PTR) (TC 2.A.17) family.</text>
</comment>
<feature type="transmembrane region" description="Helical" evidence="7">
    <location>
        <begin position="240"/>
        <end position="258"/>
    </location>
</feature>
<feature type="transmembrane region" description="Helical" evidence="7">
    <location>
        <begin position="468"/>
        <end position="487"/>
    </location>
</feature>
<feature type="transmembrane region" description="Helical" evidence="7">
    <location>
        <begin position="90"/>
        <end position="110"/>
    </location>
</feature>
<evidence type="ECO:0000256" key="1">
    <source>
        <dbReference type="ARBA" id="ARBA00004141"/>
    </source>
</evidence>
<feature type="transmembrane region" description="Helical" evidence="7">
    <location>
        <begin position="116"/>
        <end position="136"/>
    </location>
</feature>
<evidence type="ECO:0000313" key="8">
    <source>
        <dbReference type="EMBL" id="GGK08191.1"/>
    </source>
</evidence>
<dbReference type="PROSITE" id="PS01022">
    <property type="entry name" value="PTR2_1"/>
    <property type="match status" value="1"/>
</dbReference>
<dbReference type="InterPro" id="IPR036259">
    <property type="entry name" value="MFS_trans_sf"/>
</dbReference>
<accession>A0ABQ2EHE1</accession>
<dbReference type="InterPro" id="IPR000109">
    <property type="entry name" value="POT_fam"/>
</dbReference>
<feature type="transmembrane region" description="Helical" evidence="7">
    <location>
        <begin position="37"/>
        <end position="53"/>
    </location>
</feature>